<dbReference type="GO" id="GO:0034335">
    <property type="term" value="F:DNA negative supercoiling activity"/>
    <property type="evidence" value="ECO:0007669"/>
    <property type="project" value="UniProtKB-ARBA"/>
</dbReference>
<keyword evidence="7 10" id="KW-0799">Topoisomerase</keyword>
<dbReference type="HAMAP" id="MF_01898">
    <property type="entry name" value="GyrB"/>
    <property type="match status" value="1"/>
</dbReference>
<name>A0A507SXQ0_9BACT</name>
<dbReference type="CDD" id="cd00822">
    <property type="entry name" value="TopoII_Trans_DNA_gyrase"/>
    <property type="match status" value="1"/>
</dbReference>
<dbReference type="GO" id="GO:0046872">
    <property type="term" value="F:metal ion binding"/>
    <property type="evidence" value="ECO:0007669"/>
    <property type="project" value="UniProtKB-KW"/>
</dbReference>
<evidence type="ECO:0000256" key="9">
    <source>
        <dbReference type="ARBA" id="ARBA00023235"/>
    </source>
</evidence>
<dbReference type="InterPro" id="IPR020568">
    <property type="entry name" value="Ribosomal_Su5_D2-typ_SF"/>
</dbReference>
<dbReference type="Gene3D" id="3.40.50.670">
    <property type="match status" value="1"/>
</dbReference>
<dbReference type="NCBIfam" id="TIGR01059">
    <property type="entry name" value="gyrB"/>
    <property type="match status" value="1"/>
</dbReference>
<dbReference type="OrthoDB" id="9802808at2"/>
<keyword evidence="5 10" id="KW-0067">ATP-binding</keyword>
<dbReference type="NCBIfam" id="NF004189">
    <property type="entry name" value="PRK05644.1"/>
    <property type="match status" value="1"/>
</dbReference>
<comment type="subunit">
    <text evidence="10">Heterotetramer, composed of two GyrA and two GyrB chains. In the heterotetramer, GyrA contains the active site tyrosine that forms a transient covalent intermediate with DNA, while GyrB binds cofactors and catalyzes ATP hydrolysis.</text>
</comment>
<feature type="site" description="Interaction with DNA" evidence="10">
    <location>
        <position position="457"/>
    </location>
</feature>
<keyword evidence="6 10" id="KW-0460">Magnesium</keyword>
<comment type="function">
    <text evidence="10">A type II topoisomerase that negatively supercoils closed circular double-stranded (ds) DNA in an ATP-dependent manner to modulate DNA topology and maintain chromosomes in an underwound state. Negative supercoiling favors strand separation, and DNA replication, transcription, recombination and repair, all of which involve strand separation. Also able to catalyze the interconversion of other topological isomers of dsDNA rings, including catenanes and knotted rings. Type II topoisomerases break and join 2 DNA strands simultaneously in an ATP-dependent manner.</text>
</comment>
<dbReference type="InterPro" id="IPR018522">
    <property type="entry name" value="TopoIIA_CS"/>
</dbReference>
<dbReference type="SMART" id="SM00433">
    <property type="entry name" value="TOP2c"/>
    <property type="match status" value="1"/>
</dbReference>
<dbReference type="GO" id="GO:0006261">
    <property type="term" value="P:DNA-templated DNA replication"/>
    <property type="evidence" value="ECO:0007669"/>
    <property type="project" value="UniProtKB-UniRule"/>
</dbReference>
<dbReference type="Pfam" id="PF02518">
    <property type="entry name" value="HATPase_c"/>
    <property type="match status" value="1"/>
</dbReference>
<dbReference type="EMBL" id="SMDN01000003">
    <property type="protein sequence ID" value="TQC54013.1"/>
    <property type="molecule type" value="Genomic_DNA"/>
</dbReference>
<gene>
    <name evidence="10 12" type="primary">gyrB</name>
    <name evidence="12" type="ORF">E1I18_00960</name>
</gene>
<dbReference type="GO" id="GO:0003677">
    <property type="term" value="F:DNA binding"/>
    <property type="evidence" value="ECO:0007669"/>
    <property type="project" value="UniProtKB-KW"/>
</dbReference>
<keyword evidence="9 10" id="KW-0413">Isomerase</keyword>
<feature type="binding site" evidence="10">
    <location>
        <position position="432"/>
    </location>
    <ligand>
        <name>Mg(2+)</name>
        <dbReference type="ChEBI" id="CHEBI:18420"/>
        <label>1</label>
        <note>catalytic</note>
    </ligand>
</feature>
<dbReference type="GO" id="GO:0006265">
    <property type="term" value="P:DNA topological change"/>
    <property type="evidence" value="ECO:0007669"/>
    <property type="project" value="UniProtKB-UniRule"/>
</dbReference>
<dbReference type="GO" id="GO:0005524">
    <property type="term" value="F:ATP binding"/>
    <property type="evidence" value="ECO:0007669"/>
    <property type="project" value="UniProtKB-UniRule"/>
</dbReference>
<comment type="cofactor">
    <cofactor evidence="10">
        <name>Mg(2+)</name>
        <dbReference type="ChEBI" id="CHEBI:18420"/>
    </cofactor>
    <cofactor evidence="10">
        <name>Mn(2+)</name>
        <dbReference type="ChEBI" id="CHEBI:29035"/>
    </cofactor>
    <cofactor evidence="10">
        <name>Ca(2+)</name>
        <dbReference type="ChEBI" id="CHEBI:29108"/>
    </cofactor>
    <text evidence="10">Binds two Mg(2+) per subunit. The magnesium ions form salt bridges with both the protein and the DNA. Can also accept other divalent metal cations, such as Mn(2+) or Ca(2+).</text>
</comment>
<feature type="binding site" evidence="10">
    <location>
        <position position="507"/>
    </location>
    <ligand>
        <name>Mg(2+)</name>
        <dbReference type="ChEBI" id="CHEBI:18420"/>
        <label>2</label>
    </ligand>
</feature>
<evidence type="ECO:0000313" key="13">
    <source>
        <dbReference type="Proteomes" id="UP000320801"/>
    </source>
</evidence>
<dbReference type="RefSeq" id="WP_141483742.1">
    <property type="nucleotide sequence ID" value="NZ_SMDN01000003.1"/>
</dbReference>
<protein>
    <recommendedName>
        <fullName evidence="10">DNA gyrase subunit B</fullName>
        <ecNumber evidence="10">5.6.2.2</ecNumber>
    </recommendedName>
</protein>
<dbReference type="Proteomes" id="UP000320801">
    <property type="component" value="Unassembled WGS sequence"/>
</dbReference>
<dbReference type="InterPro" id="IPR014721">
    <property type="entry name" value="Ribsml_uS5_D2-typ_fold_subgr"/>
</dbReference>
<dbReference type="PANTHER" id="PTHR45866:SF1">
    <property type="entry name" value="DNA GYRASE SUBUNIT B, MITOCHONDRIAL"/>
    <property type="match status" value="1"/>
</dbReference>
<dbReference type="AlphaFoldDB" id="A0A507SXQ0"/>
<evidence type="ECO:0000256" key="10">
    <source>
        <dbReference type="HAMAP-Rule" id="MF_01898"/>
    </source>
</evidence>
<dbReference type="EC" id="5.6.2.2" evidence="10"/>
<feature type="binding site" evidence="10">
    <location>
        <position position="505"/>
    </location>
    <ligand>
        <name>Mg(2+)</name>
        <dbReference type="ChEBI" id="CHEBI:18420"/>
        <label>1</label>
        <note>catalytic</note>
    </ligand>
</feature>
<dbReference type="PROSITE" id="PS50880">
    <property type="entry name" value="TOPRIM"/>
    <property type="match status" value="1"/>
</dbReference>
<dbReference type="InterPro" id="IPR011557">
    <property type="entry name" value="GyrB"/>
</dbReference>
<keyword evidence="10" id="KW-0963">Cytoplasm</keyword>
<comment type="similarity">
    <text evidence="2 10">Belongs to the type II topoisomerase GyrB family.</text>
</comment>
<dbReference type="InterPro" id="IPR003594">
    <property type="entry name" value="HATPase_dom"/>
</dbReference>
<dbReference type="CDD" id="cd16928">
    <property type="entry name" value="HATPase_GyrB-like"/>
    <property type="match status" value="1"/>
</dbReference>
<dbReference type="InterPro" id="IPR013759">
    <property type="entry name" value="Topo_IIA_B_C"/>
</dbReference>
<dbReference type="Pfam" id="PF01751">
    <property type="entry name" value="Toprim"/>
    <property type="match status" value="1"/>
</dbReference>
<accession>A0A507SXQ0</accession>
<dbReference type="InterPro" id="IPR002288">
    <property type="entry name" value="DNA_gyrase_B_C"/>
</dbReference>
<evidence type="ECO:0000256" key="6">
    <source>
        <dbReference type="ARBA" id="ARBA00022842"/>
    </source>
</evidence>
<dbReference type="CDD" id="cd03366">
    <property type="entry name" value="TOPRIM_TopoIIA_GyrB"/>
    <property type="match status" value="1"/>
</dbReference>
<dbReference type="Gene3D" id="3.30.565.10">
    <property type="entry name" value="Histidine kinase-like ATPase, C-terminal domain"/>
    <property type="match status" value="1"/>
</dbReference>
<dbReference type="Gene3D" id="3.30.230.10">
    <property type="match status" value="1"/>
</dbReference>
<dbReference type="InterPro" id="IPR036890">
    <property type="entry name" value="HATPase_C_sf"/>
</dbReference>
<sequence length="642" mass="71515">MSENKEYGASNIKVLKGLEAVRVRPGMYIGSTGLRGLHHLIWEIVDNSVDECMAGYANFVSITLTRDGYVEIEDNGRGIPTDIHPETGLSTVETVLTVLHAGGKFDTESYKVSGGLHGVGASVVNALSTDLEVWVKRNSKLHYARFQNGGQIVNHLQVIADVDPNDTGTKIKFKPDFSIMDEHPFDKIAVIDHAKQIAYLNKGLRIQVSDERDNTSAEYRFEGGIIDYVKELNKGQKLIHNDVIYAEGEYSLGQDPAVYVEVAVQYNTKITGNVVSYANNIITGEGGTHESGFYDALVRLINSYALLNSYIKNEDEKLTRDDIKEGIVAIISIKHTDPIFEGQTKGKLGNKDARIAVNKVFSESLERFLNENPAEAKLLIQKMLDARKSRLAGQAARDAARRKTVFDSGSLPGKLADCSSKNAEISELYIVEGNSAGGSAKNGRNRETQAILPLRGKVINVEKNTPSKVFANAEILSLISALGTGVGEEFNINKLRYHKIVIMTDADVDGSHIRTLLLTFFYRYFRPLIEYGFVYIAQPPLYRLQQGKTLKYVYSDQEKDQLLAQMNDGQKVTVQRYKGLGEMDAEQLWETTMDPDNRKMLQVQISDAAQADWAFTTLMGDEVFPRREFIEANAKYVKNIDL</sequence>
<dbReference type="SUPFAM" id="SSF56719">
    <property type="entry name" value="Type II DNA topoisomerase"/>
    <property type="match status" value="1"/>
</dbReference>
<evidence type="ECO:0000256" key="5">
    <source>
        <dbReference type="ARBA" id="ARBA00022840"/>
    </source>
</evidence>
<evidence type="ECO:0000256" key="7">
    <source>
        <dbReference type="ARBA" id="ARBA00023029"/>
    </source>
</evidence>
<dbReference type="SUPFAM" id="SSF55874">
    <property type="entry name" value="ATPase domain of HSP90 chaperone/DNA topoisomerase II/histidine kinase"/>
    <property type="match status" value="1"/>
</dbReference>
<proteinExistence type="inferred from homology"/>
<dbReference type="InterPro" id="IPR001241">
    <property type="entry name" value="Topo_IIA"/>
</dbReference>
<evidence type="ECO:0000256" key="1">
    <source>
        <dbReference type="ARBA" id="ARBA00000185"/>
    </source>
</evidence>
<keyword evidence="13" id="KW-1185">Reference proteome</keyword>
<dbReference type="PROSITE" id="PS00177">
    <property type="entry name" value="TOPOISOMERASE_II"/>
    <property type="match status" value="1"/>
</dbReference>
<dbReference type="FunFam" id="3.30.565.10:FF:000002">
    <property type="entry name" value="DNA gyrase subunit B"/>
    <property type="match status" value="1"/>
</dbReference>
<comment type="caution">
    <text evidence="12">The sequence shown here is derived from an EMBL/GenBank/DDBJ whole genome shotgun (WGS) entry which is preliminary data.</text>
</comment>
<reference evidence="12 13" key="1">
    <citation type="submission" date="2019-03" db="EMBL/GenBank/DDBJ databases">
        <title>Characterization of a novel Mycoplasma cynos real-time PCR assay.</title>
        <authorList>
            <person name="Tallmadge R.L."/>
            <person name="Mitchell P.K."/>
            <person name="Goodman L."/>
        </authorList>
    </citation>
    <scope>NUCLEOTIDE SEQUENCE [LARGE SCALE GENOMIC DNA]</scope>
    <source>
        <strain evidence="12 13">1642</strain>
    </source>
</reference>
<dbReference type="PRINTS" id="PR01159">
    <property type="entry name" value="DNAGYRASEB"/>
</dbReference>
<evidence type="ECO:0000313" key="12">
    <source>
        <dbReference type="EMBL" id="TQC54013.1"/>
    </source>
</evidence>
<evidence type="ECO:0000256" key="4">
    <source>
        <dbReference type="ARBA" id="ARBA00022741"/>
    </source>
</evidence>
<dbReference type="PRINTS" id="PR00418">
    <property type="entry name" value="TPI2FAMILY"/>
</dbReference>
<evidence type="ECO:0000259" key="11">
    <source>
        <dbReference type="PROSITE" id="PS50880"/>
    </source>
</evidence>
<keyword evidence="3 10" id="KW-0479">Metal-binding</keyword>
<organism evidence="12 13">
    <name type="scientific">Mycoplasmopsis mucosicanis</name>
    <dbReference type="NCBI Taxonomy" id="458208"/>
    <lineage>
        <taxon>Bacteria</taxon>
        <taxon>Bacillati</taxon>
        <taxon>Mycoplasmatota</taxon>
        <taxon>Mycoplasmoidales</taxon>
        <taxon>Metamycoplasmataceae</taxon>
        <taxon>Mycoplasmopsis</taxon>
    </lineage>
</organism>
<dbReference type="PANTHER" id="PTHR45866">
    <property type="entry name" value="DNA GYRASE/TOPOISOMERASE SUBUNIT B"/>
    <property type="match status" value="1"/>
</dbReference>
<dbReference type="InterPro" id="IPR000565">
    <property type="entry name" value="Topo_IIA_B"/>
</dbReference>
<dbReference type="Pfam" id="PF00204">
    <property type="entry name" value="DNA_gyraseB"/>
    <property type="match status" value="1"/>
</dbReference>
<evidence type="ECO:0000256" key="2">
    <source>
        <dbReference type="ARBA" id="ARBA00010708"/>
    </source>
</evidence>
<keyword evidence="4 10" id="KW-0547">Nucleotide-binding</keyword>
<comment type="catalytic activity">
    <reaction evidence="1 10">
        <text>ATP-dependent breakage, passage and rejoining of double-stranded DNA.</text>
        <dbReference type="EC" id="5.6.2.2"/>
    </reaction>
</comment>
<dbReference type="InterPro" id="IPR013506">
    <property type="entry name" value="Topo_IIA_bsu_dom2"/>
</dbReference>
<dbReference type="SMART" id="SM00387">
    <property type="entry name" value="HATPase_c"/>
    <property type="match status" value="1"/>
</dbReference>
<feature type="site" description="Interaction with DNA" evidence="10">
    <location>
        <position position="460"/>
    </location>
</feature>
<dbReference type="InterPro" id="IPR006171">
    <property type="entry name" value="TOPRIM_dom"/>
</dbReference>
<dbReference type="Pfam" id="PF00986">
    <property type="entry name" value="DNA_gyraseB_C"/>
    <property type="match status" value="1"/>
</dbReference>
<dbReference type="InterPro" id="IPR013760">
    <property type="entry name" value="Topo_IIA-like_dom_sf"/>
</dbReference>
<dbReference type="GO" id="GO:0005694">
    <property type="term" value="C:chromosome"/>
    <property type="evidence" value="ECO:0007669"/>
    <property type="project" value="InterPro"/>
</dbReference>
<feature type="domain" description="Toprim" evidence="11">
    <location>
        <begin position="426"/>
        <end position="540"/>
    </location>
</feature>
<feature type="binding site" evidence="10">
    <location>
        <position position="505"/>
    </location>
    <ligand>
        <name>Mg(2+)</name>
        <dbReference type="ChEBI" id="CHEBI:18420"/>
        <label>2</label>
    </ligand>
</feature>
<dbReference type="FunFam" id="3.40.50.670:FF:000002">
    <property type="entry name" value="DNA gyrase subunit B"/>
    <property type="match status" value="1"/>
</dbReference>
<evidence type="ECO:0000256" key="3">
    <source>
        <dbReference type="ARBA" id="ARBA00022723"/>
    </source>
</evidence>
<comment type="miscellaneous">
    <text evidence="10">Few gyrases are as efficient as E.coli at forming negative supercoils. Not all organisms have 2 type II topoisomerases; in organisms with a single type II topoisomerase this enzyme also has to decatenate newly replicated chromosomes.</text>
</comment>
<comment type="subcellular location">
    <subcellularLocation>
        <location evidence="10">Cytoplasm</location>
    </subcellularLocation>
</comment>
<keyword evidence="8" id="KW-0238">DNA-binding</keyword>
<dbReference type="SUPFAM" id="SSF54211">
    <property type="entry name" value="Ribosomal protein S5 domain 2-like"/>
    <property type="match status" value="1"/>
</dbReference>
<evidence type="ECO:0000256" key="8">
    <source>
        <dbReference type="ARBA" id="ARBA00023125"/>
    </source>
</evidence>
<dbReference type="InterPro" id="IPR034160">
    <property type="entry name" value="TOPRIM_GyrB"/>
</dbReference>
<dbReference type="GO" id="GO:0005737">
    <property type="term" value="C:cytoplasm"/>
    <property type="evidence" value="ECO:0007669"/>
    <property type="project" value="UniProtKB-SubCell"/>
</dbReference>